<accession>A0A835VRD4</accession>
<evidence type="ECO:0000256" key="2">
    <source>
        <dbReference type="SAM" id="SignalP"/>
    </source>
</evidence>
<evidence type="ECO:0000313" key="4">
    <source>
        <dbReference type="Proteomes" id="UP000650467"/>
    </source>
</evidence>
<proteinExistence type="predicted"/>
<feature type="signal peptide" evidence="2">
    <location>
        <begin position="1"/>
        <end position="17"/>
    </location>
</feature>
<name>A0A835VRD4_CHLIN</name>
<gene>
    <name evidence="3" type="ORF">HXX76_015611</name>
</gene>
<reference evidence="3" key="1">
    <citation type="journal article" date="2020" name="bioRxiv">
        <title>Comparative genomics of Chlamydomonas.</title>
        <authorList>
            <person name="Craig R.J."/>
            <person name="Hasan A.R."/>
            <person name="Ness R.W."/>
            <person name="Keightley P.D."/>
        </authorList>
    </citation>
    <scope>NUCLEOTIDE SEQUENCE</scope>
    <source>
        <strain evidence="3">SAG 7.73</strain>
    </source>
</reference>
<sequence length="298" mass="30588">MHAVCSLPAAWCALSTQQLVGPIDCNGDGVLSTVDANTTCNATSATALGAAASPPTGGSVPFSACPAAFTSPPPSPPLPPLPPRPPSPAPSPVPPTPPSPRPPSPVPPAPPVGLQSIYSPAANTCVTYGGRAYLSACRPTSIDNYALLTPVGANNVYNIRYNGNTSICVTAVEVIPNLFQPSMLTCVSGAANQQFFMNQTQNGLWTISSMVARARTWRPSTTSTSDILTDDSTGDISEGFAFRLPFTPAQAPVCSLPAAWCALPTQQLVGPIDCNGDGVLVSWRRVCVLAGTGAAGWA</sequence>
<dbReference type="SUPFAM" id="SSF50370">
    <property type="entry name" value="Ricin B-like lectins"/>
    <property type="match status" value="1"/>
</dbReference>
<dbReference type="OrthoDB" id="10666916at2759"/>
<dbReference type="InterPro" id="IPR035992">
    <property type="entry name" value="Ricin_B-like_lectins"/>
</dbReference>
<dbReference type="EMBL" id="JAEHOC010000088">
    <property type="protein sequence ID" value="KAG2423013.1"/>
    <property type="molecule type" value="Genomic_DNA"/>
</dbReference>
<evidence type="ECO:0000313" key="3">
    <source>
        <dbReference type="EMBL" id="KAG2423013.1"/>
    </source>
</evidence>
<feature type="region of interest" description="Disordered" evidence="1">
    <location>
        <begin position="73"/>
        <end position="111"/>
    </location>
</feature>
<dbReference type="AlphaFoldDB" id="A0A835VRD4"/>
<evidence type="ECO:0000256" key="1">
    <source>
        <dbReference type="SAM" id="MobiDB-lite"/>
    </source>
</evidence>
<keyword evidence="4" id="KW-1185">Reference proteome</keyword>
<comment type="caution">
    <text evidence="3">The sequence shown here is derived from an EMBL/GenBank/DDBJ whole genome shotgun (WGS) entry which is preliminary data.</text>
</comment>
<organism evidence="3 4">
    <name type="scientific">Chlamydomonas incerta</name>
    <dbReference type="NCBI Taxonomy" id="51695"/>
    <lineage>
        <taxon>Eukaryota</taxon>
        <taxon>Viridiplantae</taxon>
        <taxon>Chlorophyta</taxon>
        <taxon>core chlorophytes</taxon>
        <taxon>Chlorophyceae</taxon>
        <taxon>CS clade</taxon>
        <taxon>Chlamydomonadales</taxon>
        <taxon>Chlamydomonadaceae</taxon>
        <taxon>Chlamydomonas</taxon>
    </lineage>
</organism>
<evidence type="ECO:0008006" key="5">
    <source>
        <dbReference type="Google" id="ProtNLM"/>
    </source>
</evidence>
<protein>
    <recommendedName>
        <fullName evidence="5">Ricin B lectin domain-containing protein</fullName>
    </recommendedName>
</protein>
<dbReference type="Proteomes" id="UP000650467">
    <property type="component" value="Unassembled WGS sequence"/>
</dbReference>
<feature type="chain" id="PRO_5032578418" description="Ricin B lectin domain-containing protein" evidence="2">
    <location>
        <begin position="18"/>
        <end position="298"/>
    </location>
</feature>
<keyword evidence="2" id="KW-0732">Signal</keyword>